<dbReference type="PROSITE" id="PS50293">
    <property type="entry name" value="TPR_REGION"/>
    <property type="match status" value="1"/>
</dbReference>
<protein>
    <submittedName>
        <fullName evidence="5">Uncharacterized protein</fullName>
    </submittedName>
</protein>
<keyword evidence="4" id="KW-1133">Transmembrane helix</keyword>
<sequence length="660" mass="75167">MDYYHNLIRQTKSYLLVSVLFLFPLFFLPFTQEFFNTNKLYLLSIAALLLIVLTTLEIILTKRIRFPNNPIEILKFFFVLSIGLSVLLVSPNKFQALLNQNMGFVGLSSLAIITFYLRKSDIVIMKVLSVSSLFLSLTAIFFFFQPFQKTDLPVYLDFLKNTHFALLGRPLDLGIFLGFMVIVQSIQIFLSGDFFAEIKHQVYFQLILLGLNIVALSLTIYSLLHGGMDPMSPFRYAWYAAIEILKNPTTALFGIGIDNYASIFSKVKDVLYNSSSLWQIQSFNVSRSTILNVLTEAGVFGFGFLLLIILTTFKAVLREPKIALLPIAYIILIVTLFPPSLTVFLLFFLTLTIIDEQQKHKRNLLDVNLANYPILYIVLPVIIFVFIAIAGFFLSKTYIAEFQFKQAIDALTRNDSKELYEKQRQAIITNPFIERFRINFSQTNLLIANTYAQKISQQKDPSPQDRQTITQAIQAAIEEAKSAVSLNPQKASNWENLAIIYRNLLNMAQGSDAWAVSSYQRAILLDPQNSQYRLSLGGVYYSLGNYDDALRFFEQAVALKPDWSNAHYNFAWALYQKGNYQRAIEEMQSVVLLLQNNKKSDDYKKAQEDLKAFKYKVSSTQDSGPPQESFSPATSEAKLKELDLPLVLPSTSESSFDLPE</sequence>
<dbReference type="Pfam" id="PF14559">
    <property type="entry name" value="TPR_19"/>
    <property type="match status" value="1"/>
</dbReference>
<organism evidence="5 6">
    <name type="scientific">Candidatus Roizmanbacteria bacterium RIFCSPHIGHO2_01_FULL_39_8</name>
    <dbReference type="NCBI Taxonomy" id="1802033"/>
    <lineage>
        <taxon>Bacteria</taxon>
        <taxon>Candidatus Roizmaniibacteriota</taxon>
    </lineage>
</organism>
<evidence type="ECO:0000256" key="4">
    <source>
        <dbReference type="SAM" id="Phobius"/>
    </source>
</evidence>
<evidence type="ECO:0000313" key="6">
    <source>
        <dbReference type="Proteomes" id="UP000177026"/>
    </source>
</evidence>
<feature type="transmembrane region" description="Helical" evidence="4">
    <location>
        <begin position="297"/>
        <end position="317"/>
    </location>
</feature>
<comment type="caution">
    <text evidence="5">The sequence shown here is derived from an EMBL/GenBank/DDBJ whole genome shotgun (WGS) entry which is preliminary data.</text>
</comment>
<dbReference type="PROSITE" id="PS50005">
    <property type="entry name" value="TPR"/>
    <property type="match status" value="1"/>
</dbReference>
<dbReference type="SUPFAM" id="SSF48452">
    <property type="entry name" value="TPR-like"/>
    <property type="match status" value="1"/>
</dbReference>
<accession>A0A1F7GJH1</accession>
<gene>
    <name evidence="5" type="ORF">A2866_06640</name>
</gene>
<dbReference type="SMART" id="SM00028">
    <property type="entry name" value="TPR"/>
    <property type="match status" value="3"/>
</dbReference>
<feature type="transmembrane region" description="Helical" evidence="4">
    <location>
        <begin position="329"/>
        <end position="354"/>
    </location>
</feature>
<feature type="transmembrane region" description="Helical" evidence="4">
    <location>
        <begin position="73"/>
        <end position="91"/>
    </location>
</feature>
<dbReference type="PANTHER" id="PTHR44858">
    <property type="entry name" value="TETRATRICOPEPTIDE REPEAT PROTEIN 6"/>
    <property type="match status" value="1"/>
</dbReference>
<evidence type="ECO:0000256" key="2">
    <source>
        <dbReference type="ARBA" id="ARBA00022803"/>
    </source>
</evidence>
<dbReference type="PANTHER" id="PTHR44858:SF1">
    <property type="entry name" value="UDP-N-ACETYLGLUCOSAMINE--PEPTIDE N-ACETYLGLUCOSAMINYLTRANSFERASE SPINDLY-RELATED"/>
    <property type="match status" value="1"/>
</dbReference>
<feature type="transmembrane region" description="Helical" evidence="4">
    <location>
        <begin position="12"/>
        <end position="28"/>
    </location>
</feature>
<dbReference type="EMBL" id="MFZI01000057">
    <property type="protein sequence ID" value="OGK19093.1"/>
    <property type="molecule type" value="Genomic_DNA"/>
</dbReference>
<feature type="transmembrane region" description="Helical" evidence="4">
    <location>
        <begin position="97"/>
        <end position="117"/>
    </location>
</feature>
<feature type="transmembrane region" description="Helical" evidence="4">
    <location>
        <begin position="374"/>
        <end position="395"/>
    </location>
</feature>
<name>A0A1F7GJH1_9BACT</name>
<dbReference type="Gene3D" id="1.25.40.10">
    <property type="entry name" value="Tetratricopeptide repeat domain"/>
    <property type="match status" value="1"/>
</dbReference>
<feature type="transmembrane region" description="Helical" evidence="4">
    <location>
        <begin position="202"/>
        <end position="224"/>
    </location>
</feature>
<evidence type="ECO:0000313" key="5">
    <source>
        <dbReference type="EMBL" id="OGK19093.1"/>
    </source>
</evidence>
<feature type="transmembrane region" description="Helical" evidence="4">
    <location>
        <begin position="124"/>
        <end position="144"/>
    </location>
</feature>
<reference evidence="5 6" key="1">
    <citation type="journal article" date="2016" name="Nat. Commun.">
        <title>Thousands of microbial genomes shed light on interconnected biogeochemical processes in an aquifer system.</title>
        <authorList>
            <person name="Anantharaman K."/>
            <person name="Brown C.T."/>
            <person name="Hug L.A."/>
            <person name="Sharon I."/>
            <person name="Castelle C.J."/>
            <person name="Probst A.J."/>
            <person name="Thomas B.C."/>
            <person name="Singh A."/>
            <person name="Wilkins M.J."/>
            <person name="Karaoz U."/>
            <person name="Brodie E.L."/>
            <person name="Williams K.H."/>
            <person name="Hubbard S.S."/>
            <person name="Banfield J.F."/>
        </authorList>
    </citation>
    <scope>NUCLEOTIDE SEQUENCE [LARGE SCALE GENOMIC DNA]</scope>
</reference>
<dbReference type="InterPro" id="IPR050498">
    <property type="entry name" value="Ycf3"/>
</dbReference>
<proteinExistence type="predicted"/>
<keyword evidence="4" id="KW-0472">Membrane</keyword>
<feature type="transmembrane region" description="Helical" evidence="4">
    <location>
        <begin position="40"/>
        <end position="61"/>
    </location>
</feature>
<dbReference type="Proteomes" id="UP000177026">
    <property type="component" value="Unassembled WGS sequence"/>
</dbReference>
<keyword evidence="4" id="KW-0812">Transmembrane</keyword>
<evidence type="ECO:0000256" key="3">
    <source>
        <dbReference type="PROSITE-ProRule" id="PRU00339"/>
    </source>
</evidence>
<keyword evidence="2 3" id="KW-0802">TPR repeat</keyword>
<evidence type="ECO:0000256" key="1">
    <source>
        <dbReference type="ARBA" id="ARBA00022737"/>
    </source>
</evidence>
<feature type="transmembrane region" description="Helical" evidence="4">
    <location>
        <begin position="164"/>
        <end position="190"/>
    </location>
</feature>
<keyword evidence="1" id="KW-0677">Repeat</keyword>
<dbReference type="InterPro" id="IPR019734">
    <property type="entry name" value="TPR_rpt"/>
</dbReference>
<feature type="repeat" description="TPR" evidence="3">
    <location>
        <begin position="530"/>
        <end position="563"/>
    </location>
</feature>
<dbReference type="AlphaFoldDB" id="A0A1F7GJH1"/>
<dbReference type="InterPro" id="IPR011990">
    <property type="entry name" value="TPR-like_helical_dom_sf"/>
</dbReference>